<dbReference type="InterPro" id="IPR011162">
    <property type="entry name" value="MHC_I/II-like_Ag-recog"/>
</dbReference>
<keyword evidence="5" id="KW-0391">Immunity</keyword>
<dbReference type="InterPro" id="IPR050208">
    <property type="entry name" value="MHC_class-I_related"/>
</dbReference>
<dbReference type="SUPFAM" id="SSF54452">
    <property type="entry name" value="MHC antigen-recognition domain"/>
    <property type="match status" value="1"/>
</dbReference>
<dbReference type="SUPFAM" id="SSF48726">
    <property type="entry name" value="Immunoglobulin"/>
    <property type="match status" value="1"/>
</dbReference>
<feature type="region of interest" description="Disordered" evidence="11">
    <location>
        <begin position="337"/>
        <end position="360"/>
    </location>
</feature>
<feature type="chain" id="PRO_5002768934" evidence="13">
    <location>
        <begin position="23"/>
        <end position="360"/>
    </location>
</feature>
<dbReference type="PANTHER" id="PTHR16675:SF242">
    <property type="entry name" value="MAJOR HISTOCOMPATIBILITY COMPLEX CLASS I-RELATED GENE PROTEIN"/>
    <property type="match status" value="1"/>
</dbReference>
<dbReference type="Gene3D" id="3.30.500.10">
    <property type="entry name" value="MHC class I-like antigen recognition-like"/>
    <property type="match status" value="1"/>
</dbReference>
<dbReference type="GO" id="GO:0006955">
    <property type="term" value="P:immune response"/>
    <property type="evidence" value="ECO:0007669"/>
    <property type="project" value="TreeGrafter"/>
</dbReference>
<evidence type="ECO:0000256" key="6">
    <source>
        <dbReference type="ARBA" id="ARBA00022989"/>
    </source>
</evidence>
<evidence type="ECO:0000256" key="3">
    <source>
        <dbReference type="ARBA" id="ARBA00022692"/>
    </source>
</evidence>
<dbReference type="EMBL" id="DQ993255">
    <property type="protein sequence ID" value="ACA64781.1"/>
    <property type="molecule type" value="Genomic_DNA"/>
</dbReference>
<dbReference type="FunFam" id="3.30.500.10:FF:000001">
    <property type="entry name" value="H-2 class I histocompatibility antigen, alpha chain"/>
    <property type="match status" value="1"/>
</dbReference>
<evidence type="ECO:0000256" key="7">
    <source>
        <dbReference type="ARBA" id="ARBA00023136"/>
    </source>
</evidence>
<comment type="similarity">
    <text evidence="10">Belongs to the MHC class I family.</text>
</comment>
<evidence type="ECO:0000256" key="5">
    <source>
        <dbReference type="ARBA" id="ARBA00022859"/>
    </source>
</evidence>
<evidence type="ECO:0000256" key="2">
    <source>
        <dbReference type="ARBA" id="ARBA00022451"/>
    </source>
</evidence>
<evidence type="ECO:0000256" key="13">
    <source>
        <dbReference type="SAM" id="SignalP"/>
    </source>
</evidence>
<dbReference type="GO" id="GO:0009897">
    <property type="term" value="C:external side of plasma membrane"/>
    <property type="evidence" value="ECO:0007669"/>
    <property type="project" value="TreeGrafter"/>
</dbReference>
<dbReference type="InterPro" id="IPR037055">
    <property type="entry name" value="MHC_I-like_Ag-recog_sf"/>
</dbReference>
<dbReference type="GO" id="GO:0042612">
    <property type="term" value="C:MHC class I protein complex"/>
    <property type="evidence" value="ECO:0007669"/>
    <property type="project" value="UniProtKB-KW"/>
</dbReference>
<dbReference type="InterPro" id="IPR007110">
    <property type="entry name" value="Ig-like_dom"/>
</dbReference>
<keyword evidence="9" id="KW-0325">Glycoprotein</keyword>
<organism evidence="15">
    <name type="scientific">Meleagris gallopavo</name>
    <name type="common">Wild turkey</name>
    <dbReference type="NCBI Taxonomy" id="9103"/>
    <lineage>
        <taxon>Eukaryota</taxon>
        <taxon>Metazoa</taxon>
        <taxon>Chordata</taxon>
        <taxon>Craniata</taxon>
        <taxon>Vertebrata</taxon>
        <taxon>Euteleostomi</taxon>
        <taxon>Archelosauria</taxon>
        <taxon>Archosauria</taxon>
        <taxon>Dinosauria</taxon>
        <taxon>Saurischia</taxon>
        <taxon>Theropoda</taxon>
        <taxon>Coelurosauria</taxon>
        <taxon>Aves</taxon>
        <taxon>Neognathae</taxon>
        <taxon>Galloanserae</taxon>
        <taxon>Galliformes</taxon>
        <taxon>Phasianidae</taxon>
        <taxon>Meleagridinae</taxon>
        <taxon>Meleagris</taxon>
    </lineage>
</organism>
<dbReference type="FunFam" id="2.60.40.10:FF:000204">
    <property type="entry name" value="Major histocompatibility complex, class I-related protein"/>
    <property type="match status" value="1"/>
</dbReference>
<feature type="signal peptide" evidence="13">
    <location>
        <begin position="1"/>
        <end position="22"/>
    </location>
</feature>
<dbReference type="AlphaFoldDB" id="B1N1E1"/>
<protein>
    <submittedName>
        <fullName evidence="15">MHC class I antigen alpha chain 2</fullName>
    </submittedName>
</protein>
<dbReference type="InterPro" id="IPR011161">
    <property type="entry name" value="MHC_I-like_Ag-recog"/>
</dbReference>
<feature type="transmembrane region" description="Helical" evidence="12">
    <location>
        <begin position="302"/>
        <end position="327"/>
    </location>
</feature>
<name>B1N1E1_MELGA</name>
<keyword evidence="2" id="KW-0490">MHC I</keyword>
<evidence type="ECO:0000256" key="8">
    <source>
        <dbReference type="ARBA" id="ARBA00023157"/>
    </source>
</evidence>
<sequence length="360" mass="39948">MGSCGALGWGLLLLGAVCGAAGEPHSLRYFDTAMTDPGTGLPWFVSVGYVDGEIFVHYDSTARRYVPHTEWVKAPGAVDPEYWERCTQILQRTEQVYRVSLGILQERFNQSGGSHTVQRMYGCDILGNSTTRGYNQYAYDGRDFIAFDKDKKTFTAAVPEAVLTKRKWEADPTYVDQRKHYLEETCVQWLRRHMEHGKAELERREPPEVRVWGKKTDGILTLSCRAHGFYPRPIDVSWMKDGVAQNQDTQSGGITPNSDGTYHTLVTIDARPEDGDKYQCRVEHASLQQPGLYSWEPSQPNLVPIVVGVIVAIVAIAIVGGVGFIIYRSHAGKKEKGYNIAPAQDGGSTSSGTGSDRPVI</sequence>
<keyword evidence="6 12" id="KW-1133">Transmembrane helix</keyword>
<dbReference type="PROSITE" id="PS00290">
    <property type="entry name" value="IG_MHC"/>
    <property type="match status" value="1"/>
</dbReference>
<accession>B1N1E1</accession>
<dbReference type="PROSITE" id="PS50835">
    <property type="entry name" value="IG_LIKE"/>
    <property type="match status" value="1"/>
</dbReference>
<keyword evidence="3 12" id="KW-0812">Transmembrane</keyword>
<dbReference type="Gene3D" id="2.60.40.10">
    <property type="entry name" value="Immunoglobulins"/>
    <property type="match status" value="1"/>
</dbReference>
<dbReference type="Pfam" id="PF07654">
    <property type="entry name" value="C1-set"/>
    <property type="match status" value="1"/>
</dbReference>
<evidence type="ECO:0000256" key="1">
    <source>
        <dbReference type="ARBA" id="ARBA00004479"/>
    </source>
</evidence>
<dbReference type="GO" id="GO:0002474">
    <property type="term" value="P:antigen processing and presentation of peptide antigen via MHC class I"/>
    <property type="evidence" value="ECO:0007669"/>
    <property type="project" value="UniProtKB-KW"/>
</dbReference>
<dbReference type="SMART" id="SM00407">
    <property type="entry name" value="IGc1"/>
    <property type="match status" value="1"/>
</dbReference>
<feature type="domain" description="Ig-like" evidence="14">
    <location>
        <begin position="207"/>
        <end position="286"/>
    </location>
</feature>
<dbReference type="InterPro" id="IPR036179">
    <property type="entry name" value="Ig-like_dom_sf"/>
</dbReference>
<evidence type="ECO:0000256" key="10">
    <source>
        <dbReference type="RuleBase" id="RU004439"/>
    </source>
</evidence>
<dbReference type="InterPro" id="IPR001039">
    <property type="entry name" value="MHC_I_a_a1/a2"/>
</dbReference>
<dbReference type="InterPro" id="IPR003597">
    <property type="entry name" value="Ig_C1-set"/>
</dbReference>
<evidence type="ECO:0000256" key="11">
    <source>
        <dbReference type="SAM" id="MobiDB-lite"/>
    </source>
</evidence>
<evidence type="ECO:0000256" key="4">
    <source>
        <dbReference type="ARBA" id="ARBA00022729"/>
    </source>
</evidence>
<dbReference type="InterPro" id="IPR003006">
    <property type="entry name" value="Ig/MHC_CS"/>
</dbReference>
<reference evidence="15" key="1">
    <citation type="journal article" date="2009" name="J. Immunol.">
        <title>Defining the turkey MHC: sequence and genes of the B locus.</title>
        <authorList>
            <person name="Chaves L.D."/>
            <person name="Krueth S.B."/>
            <person name="Reed K.M."/>
        </authorList>
    </citation>
    <scope>NUCLEOTIDE SEQUENCE</scope>
</reference>
<dbReference type="InterPro" id="IPR013783">
    <property type="entry name" value="Ig-like_fold"/>
</dbReference>
<dbReference type="GO" id="GO:0005615">
    <property type="term" value="C:extracellular space"/>
    <property type="evidence" value="ECO:0007669"/>
    <property type="project" value="TreeGrafter"/>
</dbReference>
<evidence type="ECO:0000256" key="12">
    <source>
        <dbReference type="SAM" id="Phobius"/>
    </source>
</evidence>
<comment type="subcellular location">
    <subcellularLocation>
        <location evidence="1">Membrane</location>
        <topology evidence="1">Single-pass type I membrane protein</topology>
    </subcellularLocation>
</comment>
<evidence type="ECO:0000259" key="14">
    <source>
        <dbReference type="PROSITE" id="PS50835"/>
    </source>
</evidence>
<dbReference type="Pfam" id="PF00129">
    <property type="entry name" value="MHC_I"/>
    <property type="match status" value="1"/>
</dbReference>
<proteinExistence type="inferred from homology"/>
<keyword evidence="7 12" id="KW-0472">Membrane</keyword>
<evidence type="ECO:0000313" key="15">
    <source>
        <dbReference type="EMBL" id="ACA64781.1"/>
    </source>
</evidence>
<dbReference type="CDD" id="cd21029">
    <property type="entry name" value="IgC1_CD1"/>
    <property type="match status" value="1"/>
</dbReference>
<evidence type="ECO:0000256" key="9">
    <source>
        <dbReference type="ARBA" id="ARBA00023180"/>
    </source>
</evidence>
<keyword evidence="8" id="KW-1015">Disulfide bond</keyword>
<keyword evidence="4 13" id="KW-0732">Signal</keyword>
<dbReference type="PANTHER" id="PTHR16675">
    <property type="entry name" value="MHC CLASS I-RELATED"/>
    <property type="match status" value="1"/>
</dbReference>
<dbReference type="PRINTS" id="PR01638">
    <property type="entry name" value="MHCCLASSI"/>
</dbReference>
<feature type="compositionally biased region" description="Low complexity" evidence="11">
    <location>
        <begin position="346"/>
        <end position="360"/>
    </location>
</feature>